<keyword evidence="3" id="KW-0804">Transcription</keyword>
<dbReference type="Gene3D" id="1.10.10.10">
    <property type="entry name" value="Winged helix-like DNA-binding domain superfamily/Winged helix DNA-binding domain"/>
    <property type="match status" value="1"/>
</dbReference>
<dbReference type="GO" id="GO:0003677">
    <property type="term" value="F:DNA binding"/>
    <property type="evidence" value="ECO:0007669"/>
    <property type="project" value="UniProtKB-KW"/>
</dbReference>
<evidence type="ECO:0000259" key="5">
    <source>
        <dbReference type="PROSITE" id="PS51063"/>
    </source>
</evidence>
<dbReference type="PANTHER" id="PTHR24567">
    <property type="entry name" value="CRP FAMILY TRANSCRIPTIONAL REGULATORY PROTEIN"/>
    <property type="match status" value="1"/>
</dbReference>
<protein>
    <submittedName>
        <fullName evidence="6">Crp/Fnr family transcriptional regulator</fullName>
    </submittedName>
</protein>
<reference evidence="6 7" key="1">
    <citation type="journal article" date="1992" name="Lakartidningen">
        <title>[Penicillin V and not amoxicillin is the first choice preparation in acute otitis].</title>
        <authorList>
            <person name="Kamme C."/>
            <person name="Lundgren K."/>
            <person name="Prellner K."/>
        </authorList>
    </citation>
    <scope>NUCLEOTIDE SEQUENCE [LARGE SCALE GENOMIC DNA]</scope>
    <source>
        <strain evidence="6 7">W1</strain>
    </source>
</reference>
<dbReference type="InterPro" id="IPR000595">
    <property type="entry name" value="cNMP-bd_dom"/>
</dbReference>
<name>A0A5C8CM12_9SPIR</name>
<evidence type="ECO:0000313" key="6">
    <source>
        <dbReference type="EMBL" id="TXJ13321.1"/>
    </source>
</evidence>
<dbReference type="InterPro" id="IPR036390">
    <property type="entry name" value="WH_DNA-bd_sf"/>
</dbReference>
<organism evidence="6 7">
    <name type="scientific">Brachyspira aalborgi</name>
    <dbReference type="NCBI Taxonomy" id="29522"/>
    <lineage>
        <taxon>Bacteria</taxon>
        <taxon>Pseudomonadati</taxon>
        <taxon>Spirochaetota</taxon>
        <taxon>Spirochaetia</taxon>
        <taxon>Brachyspirales</taxon>
        <taxon>Brachyspiraceae</taxon>
        <taxon>Brachyspira</taxon>
    </lineage>
</organism>
<dbReference type="EMBL" id="SAXT01000001">
    <property type="protein sequence ID" value="TXJ13321.1"/>
    <property type="molecule type" value="Genomic_DNA"/>
</dbReference>
<dbReference type="RefSeq" id="WP_147757522.1">
    <property type="nucleotide sequence ID" value="NZ_SAXT01000001.1"/>
</dbReference>
<dbReference type="Gene3D" id="2.60.120.10">
    <property type="entry name" value="Jelly Rolls"/>
    <property type="match status" value="1"/>
</dbReference>
<dbReference type="SMART" id="SM00419">
    <property type="entry name" value="HTH_CRP"/>
    <property type="match status" value="1"/>
</dbReference>
<gene>
    <name evidence="6" type="ORF">EPJ80_00820</name>
</gene>
<dbReference type="Pfam" id="PF00027">
    <property type="entry name" value="cNMP_binding"/>
    <property type="match status" value="1"/>
</dbReference>
<dbReference type="InterPro" id="IPR018490">
    <property type="entry name" value="cNMP-bd_dom_sf"/>
</dbReference>
<dbReference type="InterPro" id="IPR036388">
    <property type="entry name" value="WH-like_DNA-bd_sf"/>
</dbReference>
<accession>A0A5C8CM12</accession>
<sequence length="229" mass="26752">MISLNEAFKKIEIFKNISPKTIEYIKPFSNLKKYREKEHIFMDKDEVSNIYIIVYGKASLYKLSNFGDKKVIFIFDSGKILNEHSLQDIKVSINCEVLEDSIILSIPAKVLISAMEKDFELSKYMLNLMSLNIRRLYRQLQNTTIDLKCDKKLASKLLKLAKDNGIACKNIVKINIPLTITYISEMIGARRETVSRQINKLSKLNLIEFKNNNIFIKDIDKLRDYFYDM</sequence>
<evidence type="ECO:0000313" key="7">
    <source>
        <dbReference type="Proteomes" id="UP000325116"/>
    </source>
</evidence>
<keyword evidence="2" id="KW-0238">DNA-binding</keyword>
<dbReference type="InterPro" id="IPR050397">
    <property type="entry name" value="Env_Response_Regulators"/>
</dbReference>
<dbReference type="CDD" id="cd00038">
    <property type="entry name" value="CAP_ED"/>
    <property type="match status" value="1"/>
</dbReference>
<proteinExistence type="predicted"/>
<dbReference type="PROSITE" id="PS51063">
    <property type="entry name" value="HTH_CRP_2"/>
    <property type="match status" value="1"/>
</dbReference>
<evidence type="ECO:0000256" key="1">
    <source>
        <dbReference type="ARBA" id="ARBA00023015"/>
    </source>
</evidence>
<dbReference type="AlphaFoldDB" id="A0A5C8CM12"/>
<evidence type="ECO:0000256" key="3">
    <source>
        <dbReference type="ARBA" id="ARBA00023163"/>
    </source>
</evidence>
<dbReference type="SUPFAM" id="SSF51206">
    <property type="entry name" value="cAMP-binding domain-like"/>
    <property type="match status" value="1"/>
</dbReference>
<dbReference type="Pfam" id="PF13545">
    <property type="entry name" value="HTH_Crp_2"/>
    <property type="match status" value="1"/>
</dbReference>
<evidence type="ECO:0000259" key="4">
    <source>
        <dbReference type="PROSITE" id="PS50042"/>
    </source>
</evidence>
<dbReference type="PROSITE" id="PS50042">
    <property type="entry name" value="CNMP_BINDING_3"/>
    <property type="match status" value="1"/>
</dbReference>
<dbReference type="Proteomes" id="UP000325116">
    <property type="component" value="Unassembled WGS sequence"/>
</dbReference>
<dbReference type="InterPro" id="IPR012318">
    <property type="entry name" value="HTH_CRP"/>
</dbReference>
<feature type="domain" description="Cyclic nucleotide-binding" evidence="4">
    <location>
        <begin position="13"/>
        <end position="86"/>
    </location>
</feature>
<evidence type="ECO:0000256" key="2">
    <source>
        <dbReference type="ARBA" id="ARBA00023125"/>
    </source>
</evidence>
<dbReference type="InterPro" id="IPR014710">
    <property type="entry name" value="RmlC-like_jellyroll"/>
</dbReference>
<dbReference type="GO" id="GO:0003700">
    <property type="term" value="F:DNA-binding transcription factor activity"/>
    <property type="evidence" value="ECO:0007669"/>
    <property type="project" value="TreeGrafter"/>
</dbReference>
<dbReference type="PANTHER" id="PTHR24567:SF74">
    <property type="entry name" value="HTH-TYPE TRANSCRIPTIONAL REGULATOR ARCR"/>
    <property type="match status" value="1"/>
</dbReference>
<dbReference type="GO" id="GO:0005829">
    <property type="term" value="C:cytosol"/>
    <property type="evidence" value="ECO:0007669"/>
    <property type="project" value="TreeGrafter"/>
</dbReference>
<keyword evidence="1" id="KW-0805">Transcription regulation</keyword>
<comment type="caution">
    <text evidence="6">The sequence shown here is derived from an EMBL/GenBank/DDBJ whole genome shotgun (WGS) entry which is preliminary data.</text>
</comment>
<feature type="domain" description="HTH crp-type" evidence="5">
    <location>
        <begin position="147"/>
        <end position="220"/>
    </location>
</feature>
<dbReference type="SUPFAM" id="SSF46785">
    <property type="entry name" value="Winged helix' DNA-binding domain"/>
    <property type="match status" value="1"/>
</dbReference>
<dbReference type="SMART" id="SM00100">
    <property type="entry name" value="cNMP"/>
    <property type="match status" value="1"/>
</dbReference>